<proteinExistence type="predicted"/>
<organism evidence="1 2">
    <name type="scientific">Monilinia vaccinii-corymbosi</name>
    <dbReference type="NCBI Taxonomy" id="61207"/>
    <lineage>
        <taxon>Eukaryota</taxon>
        <taxon>Fungi</taxon>
        <taxon>Dikarya</taxon>
        <taxon>Ascomycota</taxon>
        <taxon>Pezizomycotina</taxon>
        <taxon>Leotiomycetes</taxon>
        <taxon>Helotiales</taxon>
        <taxon>Sclerotiniaceae</taxon>
        <taxon>Monilinia</taxon>
    </lineage>
</organism>
<dbReference type="InterPro" id="IPR051783">
    <property type="entry name" value="NAD(P)-dependent_oxidoreduct"/>
</dbReference>
<dbReference type="GO" id="GO:0004029">
    <property type="term" value="F:aldehyde dehydrogenase (NAD+) activity"/>
    <property type="evidence" value="ECO:0007669"/>
    <property type="project" value="TreeGrafter"/>
</dbReference>
<keyword evidence="2" id="KW-1185">Reference proteome</keyword>
<evidence type="ECO:0008006" key="3">
    <source>
        <dbReference type="Google" id="ProtNLM"/>
    </source>
</evidence>
<gene>
    <name evidence="1" type="ORF">DSL72_004975</name>
</gene>
<evidence type="ECO:0000313" key="1">
    <source>
        <dbReference type="EMBL" id="QSZ33407.1"/>
    </source>
</evidence>
<dbReference type="OrthoDB" id="2130169at2759"/>
<dbReference type="SUPFAM" id="SSF51735">
    <property type="entry name" value="NAD(P)-binding Rossmann-fold domains"/>
    <property type="match status" value="1"/>
</dbReference>
<dbReference type="InterPro" id="IPR036291">
    <property type="entry name" value="NAD(P)-bd_dom_sf"/>
</dbReference>
<protein>
    <recommendedName>
        <fullName evidence="3">NAD(P)-binding domain-containing protein</fullName>
    </recommendedName>
</protein>
<dbReference type="Gene3D" id="3.40.50.720">
    <property type="entry name" value="NAD(P)-binding Rossmann-like Domain"/>
    <property type="match status" value="1"/>
</dbReference>
<reference evidence="1" key="1">
    <citation type="submission" date="2020-10" db="EMBL/GenBank/DDBJ databases">
        <title>Genome Sequence of Monilinia vaccinii-corymbosi Sheds Light on Mummy Berry Disease Infection of Blueberry and Mating Type.</title>
        <authorList>
            <person name="Yow A.G."/>
            <person name="Zhang Y."/>
            <person name="Bansal K."/>
            <person name="Eacker S.M."/>
            <person name="Sullivan S."/>
            <person name="Liachko I."/>
            <person name="Cubeta M.A."/>
            <person name="Rollins J.A."/>
            <person name="Ashrafi H."/>
        </authorList>
    </citation>
    <scope>NUCLEOTIDE SEQUENCE</scope>
    <source>
        <strain evidence="1">RL-1</strain>
    </source>
</reference>
<dbReference type="PANTHER" id="PTHR48079">
    <property type="entry name" value="PROTEIN YEEZ"/>
    <property type="match status" value="1"/>
</dbReference>
<dbReference type="AlphaFoldDB" id="A0A8A3PDY2"/>
<name>A0A8A3PDY2_9HELO</name>
<accession>A0A8A3PDY2</accession>
<dbReference type="GO" id="GO:0005737">
    <property type="term" value="C:cytoplasm"/>
    <property type="evidence" value="ECO:0007669"/>
    <property type="project" value="TreeGrafter"/>
</dbReference>
<evidence type="ECO:0000313" key="2">
    <source>
        <dbReference type="Proteomes" id="UP000672032"/>
    </source>
</evidence>
<dbReference type="Proteomes" id="UP000672032">
    <property type="component" value="Chromosome 4"/>
</dbReference>
<sequence length="356" mass="38620">MSKLFMQVPINFPAPSCHVGGAVLDLVYGKYRHVDIKILVRDEEKGKILAGKYPRVTSIIGDLTSLDLLTREAGGADIVINAGPEYKYDIAISAVLAGLANHSPKAYYIHTSGAAKIWDSPDGSQTGSKMWDDVADIQELNSSPSTAIHATSDNLVSAASTNTNVAILSPTIIYGLSPSPLHPTPLTLPIALRSITKTNSGFTISSGTNIQGHIHVLDVARIYLLLIDDALQNPASSDPSKWGPVAYYFATSEDLSSREYMTCLVSHLSTHPSNLIRVTGIKELQFSEAIEVIGKSNATFFGVNMRARSTRAKEVLGWSPREKRVGEVLGEVLDFYFRAKGETVGEEVLETNFQKK</sequence>
<dbReference type="PANTHER" id="PTHR48079:SF6">
    <property type="entry name" value="NAD(P)-BINDING DOMAIN-CONTAINING PROTEIN-RELATED"/>
    <property type="match status" value="1"/>
</dbReference>
<dbReference type="EMBL" id="CP063408">
    <property type="protein sequence ID" value="QSZ33407.1"/>
    <property type="molecule type" value="Genomic_DNA"/>
</dbReference>